<dbReference type="STRING" id="1798325.A2834_01115"/>
<keyword evidence="1" id="KW-0812">Transmembrane</keyword>
<organism evidence="2 3">
    <name type="scientific">Candidatus Giovannonibacteria bacterium RIFCSPHIGHO2_01_FULL_45_23</name>
    <dbReference type="NCBI Taxonomy" id="1798325"/>
    <lineage>
        <taxon>Bacteria</taxon>
        <taxon>Candidatus Giovannoniibacteriota</taxon>
    </lineage>
</organism>
<reference evidence="2 3" key="1">
    <citation type="journal article" date="2016" name="Nat. Commun.">
        <title>Thousands of microbial genomes shed light on interconnected biogeochemical processes in an aquifer system.</title>
        <authorList>
            <person name="Anantharaman K."/>
            <person name="Brown C.T."/>
            <person name="Hug L.A."/>
            <person name="Sharon I."/>
            <person name="Castelle C.J."/>
            <person name="Probst A.J."/>
            <person name="Thomas B.C."/>
            <person name="Singh A."/>
            <person name="Wilkins M.J."/>
            <person name="Karaoz U."/>
            <person name="Brodie E.L."/>
            <person name="Williams K.H."/>
            <person name="Hubbard S.S."/>
            <person name="Banfield J.F."/>
        </authorList>
    </citation>
    <scope>NUCLEOTIDE SEQUENCE [LARGE SCALE GENOMIC DNA]</scope>
</reference>
<keyword evidence="1" id="KW-1133">Transmembrane helix</keyword>
<feature type="transmembrane region" description="Helical" evidence="1">
    <location>
        <begin position="21"/>
        <end position="45"/>
    </location>
</feature>
<dbReference type="AlphaFoldDB" id="A0A1F5VFM1"/>
<sequence length="75" mass="8384">MRHPLDFIENLQKKSEAERRTIAALIVVALMAIIIGVWITIFSIAPSEPAVSATEPSPFSLLWNFIKDSVGQIYK</sequence>
<evidence type="ECO:0000313" key="3">
    <source>
        <dbReference type="Proteomes" id="UP000179251"/>
    </source>
</evidence>
<dbReference type="EMBL" id="MFHD01000021">
    <property type="protein sequence ID" value="OGF62214.1"/>
    <property type="molecule type" value="Genomic_DNA"/>
</dbReference>
<name>A0A1F5VFM1_9BACT</name>
<protein>
    <submittedName>
        <fullName evidence="2">Uncharacterized protein</fullName>
    </submittedName>
</protein>
<comment type="caution">
    <text evidence="2">The sequence shown here is derived from an EMBL/GenBank/DDBJ whole genome shotgun (WGS) entry which is preliminary data.</text>
</comment>
<dbReference type="Proteomes" id="UP000179251">
    <property type="component" value="Unassembled WGS sequence"/>
</dbReference>
<accession>A0A1F5VFM1</accession>
<evidence type="ECO:0000313" key="2">
    <source>
        <dbReference type="EMBL" id="OGF62214.1"/>
    </source>
</evidence>
<gene>
    <name evidence="2" type="ORF">A2834_01115</name>
</gene>
<keyword evidence="1" id="KW-0472">Membrane</keyword>
<proteinExistence type="predicted"/>
<evidence type="ECO:0000256" key="1">
    <source>
        <dbReference type="SAM" id="Phobius"/>
    </source>
</evidence>